<dbReference type="AlphaFoldDB" id="A0A194R0I8"/>
<protein>
    <submittedName>
        <fullName evidence="1">FMRFamide-related neuropeptide</fullName>
    </submittedName>
</protein>
<gene>
    <name evidence="1" type="ORF">RR48_10219</name>
</gene>
<sequence>MIEISYANYKNAPMNGIMFGKRVPSEYEIRSKTFTALCEIATEACVAWFPSQENK</sequence>
<evidence type="ECO:0000313" key="2">
    <source>
        <dbReference type="Proteomes" id="UP000053240"/>
    </source>
</evidence>
<evidence type="ECO:0000313" key="1">
    <source>
        <dbReference type="EMBL" id="KPJ11039.1"/>
    </source>
</evidence>
<reference evidence="1 2" key="1">
    <citation type="journal article" date="2015" name="Nat. Commun.">
        <title>Outbred genome sequencing and CRISPR/Cas9 gene editing in butterflies.</title>
        <authorList>
            <person name="Li X."/>
            <person name="Fan D."/>
            <person name="Zhang W."/>
            <person name="Liu G."/>
            <person name="Zhang L."/>
            <person name="Zhao L."/>
            <person name="Fang X."/>
            <person name="Chen L."/>
            <person name="Dong Y."/>
            <person name="Chen Y."/>
            <person name="Ding Y."/>
            <person name="Zhao R."/>
            <person name="Feng M."/>
            <person name="Zhu Y."/>
            <person name="Feng Y."/>
            <person name="Jiang X."/>
            <person name="Zhu D."/>
            <person name="Xiang H."/>
            <person name="Feng X."/>
            <person name="Li S."/>
            <person name="Wang J."/>
            <person name="Zhang G."/>
            <person name="Kronforst M.R."/>
            <person name="Wang W."/>
        </authorList>
    </citation>
    <scope>NUCLEOTIDE SEQUENCE [LARGE SCALE GENOMIC DNA]</scope>
    <source>
        <strain evidence="1">Ya'a_city_454_Pm</strain>
        <tissue evidence="1">Whole body</tissue>
    </source>
</reference>
<keyword evidence="2" id="KW-1185">Reference proteome</keyword>
<dbReference type="InParanoid" id="A0A194R0I8"/>
<dbReference type="GO" id="GO:0007218">
    <property type="term" value="P:neuropeptide signaling pathway"/>
    <property type="evidence" value="ECO:0007669"/>
    <property type="project" value="UniProtKB-KW"/>
</dbReference>
<keyword evidence="1" id="KW-0527">Neuropeptide</keyword>
<dbReference type="Proteomes" id="UP000053240">
    <property type="component" value="Unassembled WGS sequence"/>
</dbReference>
<name>A0A194R0I8_PAPMA</name>
<proteinExistence type="predicted"/>
<dbReference type="EMBL" id="KQ460890">
    <property type="protein sequence ID" value="KPJ11039.1"/>
    <property type="molecule type" value="Genomic_DNA"/>
</dbReference>
<accession>A0A194R0I8</accession>
<organism evidence="1 2">
    <name type="scientific">Papilio machaon</name>
    <name type="common">Old World swallowtail butterfly</name>
    <dbReference type="NCBI Taxonomy" id="76193"/>
    <lineage>
        <taxon>Eukaryota</taxon>
        <taxon>Metazoa</taxon>
        <taxon>Ecdysozoa</taxon>
        <taxon>Arthropoda</taxon>
        <taxon>Hexapoda</taxon>
        <taxon>Insecta</taxon>
        <taxon>Pterygota</taxon>
        <taxon>Neoptera</taxon>
        <taxon>Endopterygota</taxon>
        <taxon>Lepidoptera</taxon>
        <taxon>Glossata</taxon>
        <taxon>Ditrysia</taxon>
        <taxon>Papilionoidea</taxon>
        <taxon>Papilionidae</taxon>
        <taxon>Papilioninae</taxon>
        <taxon>Papilio</taxon>
    </lineage>
</organism>